<accession>A0A7C4L2Q3</accession>
<dbReference type="EMBL" id="DSXR01000098">
    <property type="protein sequence ID" value="HGS87961.1"/>
    <property type="molecule type" value="Genomic_DNA"/>
</dbReference>
<evidence type="ECO:0000313" key="2">
    <source>
        <dbReference type="EMBL" id="HGS87961.1"/>
    </source>
</evidence>
<dbReference type="Pfam" id="PF05168">
    <property type="entry name" value="HEPN"/>
    <property type="match status" value="1"/>
</dbReference>
<proteinExistence type="predicted"/>
<dbReference type="SMART" id="SM00748">
    <property type="entry name" value="HEPN"/>
    <property type="match status" value="1"/>
</dbReference>
<dbReference type="AlphaFoldDB" id="A0A7C4L2Q3"/>
<dbReference type="InterPro" id="IPR007842">
    <property type="entry name" value="HEPN_dom"/>
</dbReference>
<feature type="domain" description="HEPN" evidence="1">
    <location>
        <begin position="1"/>
        <end position="91"/>
    </location>
</feature>
<dbReference type="Gene3D" id="1.20.120.330">
    <property type="entry name" value="Nucleotidyltransferases domain 2"/>
    <property type="match status" value="1"/>
</dbReference>
<reference evidence="2" key="1">
    <citation type="journal article" date="2020" name="mSystems">
        <title>Genome- and Community-Level Interaction Insights into Carbon Utilization and Element Cycling Functions of Hydrothermarchaeota in Hydrothermal Sediment.</title>
        <authorList>
            <person name="Zhou Z."/>
            <person name="Liu Y."/>
            <person name="Xu W."/>
            <person name="Pan J."/>
            <person name="Luo Z.H."/>
            <person name="Li M."/>
        </authorList>
    </citation>
    <scope>NUCLEOTIDE SEQUENCE [LARGE SCALE GENOMIC DNA]</scope>
    <source>
        <strain evidence="2">SpSt-556</strain>
    </source>
</reference>
<dbReference type="SUPFAM" id="SSF81593">
    <property type="entry name" value="Nucleotidyltransferase substrate binding subunit/domain"/>
    <property type="match status" value="1"/>
</dbReference>
<protein>
    <submittedName>
        <fullName evidence="2">HEPN domain-containing protein</fullName>
    </submittedName>
</protein>
<organism evidence="2">
    <name type="scientific">Bellilinea caldifistulae</name>
    <dbReference type="NCBI Taxonomy" id="360411"/>
    <lineage>
        <taxon>Bacteria</taxon>
        <taxon>Bacillati</taxon>
        <taxon>Chloroflexota</taxon>
        <taxon>Anaerolineae</taxon>
        <taxon>Anaerolineales</taxon>
        <taxon>Anaerolineaceae</taxon>
        <taxon>Bellilinea</taxon>
    </lineage>
</organism>
<evidence type="ECO:0000259" key="1">
    <source>
        <dbReference type="PROSITE" id="PS50910"/>
    </source>
</evidence>
<name>A0A7C4L2Q3_9CHLR</name>
<gene>
    <name evidence="2" type="ORF">ENT17_10115</name>
</gene>
<sequence>MASGAIQGICFHARQSAEKYLKAVLVSRRVYFPKTHDLVFLNQLCEQSGILSGFAVEDVALLTDFAVQVRYPGEEPDETDARRAVEIARSVRRFARRWLGI</sequence>
<comment type="caution">
    <text evidence="2">The sequence shown here is derived from an EMBL/GenBank/DDBJ whole genome shotgun (WGS) entry which is preliminary data.</text>
</comment>
<dbReference type="PROSITE" id="PS50910">
    <property type="entry name" value="HEPN"/>
    <property type="match status" value="1"/>
</dbReference>